<evidence type="ECO:0000313" key="13">
    <source>
        <dbReference type="EnsemblMetazoa" id="XP_019857106.1"/>
    </source>
</evidence>
<dbReference type="GO" id="GO:0005525">
    <property type="term" value="F:GTP binding"/>
    <property type="evidence" value="ECO:0007669"/>
    <property type="project" value="UniProtKB-KW"/>
</dbReference>
<evidence type="ECO:0000256" key="5">
    <source>
        <dbReference type="ARBA" id="ARBA00022801"/>
    </source>
</evidence>
<name>A0AAN0JJZ4_AMPQE</name>
<evidence type="ECO:0000259" key="12">
    <source>
        <dbReference type="PROSITE" id="PS51714"/>
    </source>
</evidence>
<dbReference type="Gene3D" id="3.40.50.300">
    <property type="entry name" value="P-loop containing nucleotide triphosphate hydrolases"/>
    <property type="match status" value="1"/>
</dbReference>
<dbReference type="Pfam" id="PF08142">
    <property type="entry name" value="AARP2CN"/>
    <property type="match status" value="1"/>
</dbReference>
<dbReference type="InterPro" id="IPR007034">
    <property type="entry name" value="BMS1_TSR1_C"/>
</dbReference>
<evidence type="ECO:0000256" key="6">
    <source>
        <dbReference type="ARBA" id="ARBA00022840"/>
    </source>
</evidence>
<evidence type="ECO:0000256" key="2">
    <source>
        <dbReference type="ARBA" id="ARBA00022517"/>
    </source>
</evidence>
<organism evidence="13 14">
    <name type="scientific">Amphimedon queenslandica</name>
    <name type="common">Sponge</name>
    <dbReference type="NCBI Taxonomy" id="400682"/>
    <lineage>
        <taxon>Eukaryota</taxon>
        <taxon>Metazoa</taxon>
        <taxon>Porifera</taxon>
        <taxon>Demospongiae</taxon>
        <taxon>Heteroscleromorpha</taxon>
        <taxon>Haplosclerida</taxon>
        <taxon>Niphatidae</taxon>
        <taxon>Amphimedon</taxon>
    </lineage>
</organism>
<dbReference type="InterPro" id="IPR037875">
    <property type="entry name" value="Bms1_N"/>
</dbReference>
<feature type="region of interest" description="Disordered" evidence="11">
    <location>
        <begin position="566"/>
        <end position="591"/>
    </location>
</feature>
<keyword evidence="14" id="KW-1185">Reference proteome</keyword>
<feature type="compositionally biased region" description="Basic and acidic residues" evidence="11">
    <location>
        <begin position="66"/>
        <end position="78"/>
    </location>
</feature>
<reference evidence="14" key="1">
    <citation type="journal article" date="2010" name="Nature">
        <title>The Amphimedon queenslandica genome and the evolution of animal complexity.</title>
        <authorList>
            <person name="Srivastava M."/>
            <person name="Simakov O."/>
            <person name="Chapman J."/>
            <person name="Fahey B."/>
            <person name="Gauthier M.E."/>
            <person name="Mitros T."/>
            <person name="Richards G.S."/>
            <person name="Conaco C."/>
            <person name="Dacre M."/>
            <person name="Hellsten U."/>
            <person name="Larroux C."/>
            <person name="Putnam N.H."/>
            <person name="Stanke M."/>
            <person name="Adamska M."/>
            <person name="Darling A."/>
            <person name="Degnan S.M."/>
            <person name="Oakley T.H."/>
            <person name="Plachetzki D.C."/>
            <person name="Zhai Y."/>
            <person name="Adamski M."/>
            <person name="Calcino A."/>
            <person name="Cummins S.F."/>
            <person name="Goodstein D.M."/>
            <person name="Harris C."/>
            <person name="Jackson D.J."/>
            <person name="Leys S.P."/>
            <person name="Shu S."/>
            <person name="Woodcroft B.J."/>
            <person name="Vervoort M."/>
            <person name="Kosik K.S."/>
            <person name="Manning G."/>
            <person name="Degnan B.M."/>
            <person name="Rokhsar D.S."/>
        </authorList>
    </citation>
    <scope>NUCLEOTIDE SEQUENCE [LARGE SCALE GENOMIC DNA]</scope>
</reference>
<evidence type="ECO:0000256" key="3">
    <source>
        <dbReference type="ARBA" id="ARBA00022553"/>
    </source>
</evidence>
<comment type="similarity">
    <text evidence="10">Belongs to the TRAFAC class translation factor GTPase superfamily. Bms1-like GTPase family. BMS1 subfamily.</text>
</comment>
<evidence type="ECO:0000256" key="7">
    <source>
        <dbReference type="ARBA" id="ARBA00023134"/>
    </source>
</evidence>
<dbReference type="PANTHER" id="PTHR12858:SF2">
    <property type="entry name" value="RIBOSOME BIOGENESIS PROTEIN BMS1 HOMOLOG"/>
    <property type="match status" value="1"/>
</dbReference>
<feature type="compositionally biased region" description="Basic and acidic residues" evidence="11">
    <location>
        <begin position="570"/>
        <end position="586"/>
    </location>
</feature>
<dbReference type="SUPFAM" id="SSF52540">
    <property type="entry name" value="P-loop containing nucleoside triphosphate hydrolases"/>
    <property type="match status" value="1"/>
</dbReference>
<dbReference type="EnsemblMetazoa" id="XM_020001547.1">
    <property type="protein sequence ID" value="XP_019857106.1"/>
    <property type="gene ID" value="LOC100634953"/>
</dbReference>
<dbReference type="SMART" id="SM01362">
    <property type="entry name" value="DUF663"/>
    <property type="match status" value="1"/>
</dbReference>
<dbReference type="Proteomes" id="UP000007879">
    <property type="component" value="Unassembled WGS sequence"/>
</dbReference>
<feature type="domain" description="Bms1-type G" evidence="12">
    <location>
        <begin position="118"/>
        <end position="282"/>
    </location>
</feature>
<feature type="compositionally biased region" description="Acidic residues" evidence="11">
    <location>
        <begin position="454"/>
        <end position="535"/>
    </location>
</feature>
<keyword evidence="5" id="KW-0378">Hydrolase</keyword>
<feature type="region of interest" description="Disordered" evidence="11">
    <location>
        <begin position="47"/>
        <end position="81"/>
    </location>
</feature>
<feature type="region of interest" description="Disordered" evidence="11">
    <location>
        <begin position="440"/>
        <end position="541"/>
    </location>
</feature>
<dbReference type="KEGG" id="aqu:100634953"/>
<dbReference type="GO" id="GO:0032040">
    <property type="term" value="C:small-subunit processome"/>
    <property type="evidence" value="ECO:0007669"/>
    <property type="project" value="UniProtKB-ARBA"/>
</dbReference>
<dbReference type="RefSeq" id="XP_019857106.1">
    <property type="nucleotide sequence ID" value="XM_020001547.1"/>
</dbReference>
<dbReference type="InterPro" id="IPR000795">
    <property type="entry name" value="T_Tr_GTP-bd_dom"/>
</dbReference>
<keyword evidence="6" id="KW-0067">ATP-binding</keyword>
<dbReference type="CDD" id="cd01882">
    <property type="entry name" value="BMS1"/>
    <property type="match status" value="1"/>
</dbReference>
<dbReference type="GO" id="GO:0000479">
    <property type="term" value="P:endonucleolytic cleavage of tricistronic rRNA transcript (SSU-rRNA, 5.8S rRNA, LSU-rRNA)"/>
    <property type="evidence" value="ECO:0007669"/>
    <property type="project" value="TreeGrafter"/>
</dbReference>
<dbReference type="GeneID" id="100634953"/>
<evidence type="ECO:0000256" key="10">
    <source>
        <dbReference type="ARBA" id="ARBA00061391"/>
    </source>
</evidence>
<dbReference type="GO" id="GO:0003924">
    <property type="term" value="F:GTPase activity"/>
    <property type="evidence" value="ECO:0007669"/>
    <property type="project" value="InterPro"/>
</dbReference>
<keyword evidence="7" id="KW-0342">GTP-binding</keyword>
<dbReference type="GO" id="GO:0005654">
    <property type="term" value="C:nucleoplasm"/>
    <property type="evidence" value="ECO:0007669"/>
    <property type="project" value="UniProtKB-ARBA"/>
</dbReference>
<dbReference type="Pfam" id="PF00009">
    <property type="entry name" value="GTP_EFTU"/>
    <property type="match status" value="1"/>
</dbReference>
<keyword evidence="2" id="KW-0690">Ribosome biogenesis</keyword>
<evidence type="ECO:0000256" key="11">
    <source>
        <dbReference type="SAM" id="MobiDB-lite"/>
    </source>
</evidence>
<comment type="catalytic activity">
    <reaction evidence="9">
        <text>GTP + H2O = GDP + phosphate + H(+)</text>
        <dbReference type="Rhea" id="RHEA:19669"/>
        <dbReference type="ChEBI" id="CHEBI:15377"/>
        <dbReference type="ChEBI" id="CHEBI:15378"/>
        <dbReference type="ChEBI" id="CHEBI:37565"/>
        <dbReference type="ChEBI" id="CHEBI:43474"/>
        <dbReference type="ChEBI" id="CHEBI:58189"/>
    </reaction>
    <physiologicalReaction direction="left-to-right" evidence="9">
        <dbReference type="Rhea" id="RHEA:19670"/>
    </physiologicalReaction>
</comment>
<dbReference type="GO" id="GO:0030686">
    <property type="term" value="C:90S preribosome"/>
    <property type="evidence" value="ECO:0007669"/>
    <property type="project" value="TreeGrafter"/>
</dbReference>
<comment type="subcellular location">
    <subcellularLocation>
        <location evidence="1">Nucleus</location>
        <location evidence="1">Nucleolus</location>
    </subcellularLocation>
</comment>
<evidence type="ECO:0000256" key="8">
    <source>
        <dbReference type="ARBA" id="ARBA00023242"/>
    </source>
</evidence>
<proteinExistence type="inferred from homology"/>
<feature type="region of interest" description="Disordered" evidence="11">
    <location>
        <begin position="657"/>
        <end position="685"/>
    </location>
</feature>
<protein>
    <recommendedName>
        <fullName evidence="12">Bms1-type G domain-containing protein</fullName>
    </recommendedName>
</protein>
<dbReference type="AlphaFoldDB" id="A0AAN0JJZ4"/>
<feature type="compositionally biased region" description="Acidic residues" evidence="11">
    <location>
        <begin position="666"/>
        <end position="677"/>
    </location>
</feature>
<accession>A0AAN0JJZ4</accession>
<sequence length="1133" mass="130440">MEIPNAKVHSKHQLSNACICSVGVLHYCNWLHLPSTWFMMEATKQKSHKKRQAGTKAIKKKKRDKKGKENEEAEDQRNPKAFTYRSAIRAARSKRRTLDINEKRNRLPQVDRTPIEPPPVLIAVVGPPKVGKTTLINGLVKHFTHHTVSKNQGPVTLVSGKKRRITFIECNNDINSMIDIAKVVDLVLLLVDASFGFEMETFEFLNILQTHGFPRVMGVLTHLDMMKKNKNLRRLKKKLKQRFWTEIYQGAKLFYLSNIRHDHYMKNELHNLGRFISVTKFKPLDWQSSHPYLIADRMEDLTSPDSIKEDPLCNRTISLYGYVRGTNMKSSSYVHIPGCGDFKMANLSVLPDPCPLPEKEKKRSLDERERLIYAPMAGIGGVVYDKDAVYIELGGSHSMSKNTPTSEIIHSLMNTGELLDSKMKDSRLQLVTNSKVPLVGAEEEERKRRRVTFEGEEESETDGSEDEETNEIIESDGEDTSGIETDTEESNNGESDHEESDHEESDHEESDEVESDDNEDIDDEDIESNDGEDFKDETGLKWKENLLQKAAASFMRSRKVSLQKLIYSNDSERKEGESDDPGKEELGGMFVTRKSVNDSHYHQIDSSVTDLPLSQDWCDGEAVSVAKDYFVTGSWGDLDAQALLDEDEELYGDFEDYETGLKTEGDVEEGEEEEEEGERERERKKRELKKAFDVQYDNKDEEVTYYDEMKEIMAERAKRNRQEFESLPPEQRQDYIGVQPGAYVRLEIPNIPCEFVQHFDPSYPIIVGSLLPGEEKLGYVRVRMKRHRWYKKILKSHDPLIVSMGWRRFQTLCVYSVEDHNGRRRMLKYTPEHIHCMASFYGPVTTPNTGVLAIQSINNNINTSDFRVAATGLVLEMEKSTSIVKKLKLTGVPYKIFKNTAFIKGMFNTPLECAKFQGALIRTVSGIRGQVKKNLSSPEGAFRATFEDKLLASDIVFLSTWVPVEIPRYYNPVTSLLSSDKTLWDGMRTVGRMRYEEGLKAPLKKDSLYKEQVRGPRKFNPLKIPKSLEKELPFKSRPKLFAKRKKKSLAAKRAVVLEPEEKRVRTLMQQLTTIHREKAKKKLMKHREDINKHIAKKKVEEERKLRSTRELRKRFYVEVGYEEKRRAKKSKTS</sequence>
<evidence type="ECO:0000256" key="1">
    <source>
        <dbReference type="ARBA" id="ARBA00004604"/>
    </source>
</evidence>
<dbReference type="PROSITE" id="PS51714">
    <property type="entry name" value="G_BMS1"/>
    <property type="match status" value="1"/>
</dbReference>
<dbReference type="GO" id="GO:0034511">
    <property type="term" value="F:U3 snoRNA binding"/>
    <property type="evidence" value="ECO:0007669"/>
    <property type="project" value="TreeGrafter"/>
</dbReference>
<keyword evidence="8" id="KW-0539">Nucleus</keyword>
<dbReference type="GO" id="GO:0000462">
    <property type="term" value="P:maturation of SSU-rRNA from tricistronic rRNA transcript (SSU-rRNA, 5.8S rRNA, LSU-rRNA)"/>
    <property type="evidence" value="ECO:0007669"/>
    <property type="project" value="TreeGrafter"/>
</dbReference>
<keyword evidence="3" id="KW-0597">Phosphoprotein</keyword>
<dbReference type="GO" id="GO:0005524">
    <property type="term" value="F:ATP binding"/>
    <property type="evidence" value="ECO:0007669"/>
    <property type="project" value="UniProtKB-KW"/>
</dbReference>
<dbReference type="InterPro" id="IPR027417">
    <property type="entry name" value="P-loop_NTPase"/>
</dbReference>
<evidence type="ECO:0000256" key="9">
    <source>
        <dbReference type="ARBA" id="ARBA00049117"/>
    </source>
</evidence>
<dbReference type="InterPro" id="IPR039761">
    <property type="entry name" value="Bms1/Tsr1"/>
</dbReference>
<evidence type="ECO:0000313" key="14">
    <source>
        <dbReference type="Proteomes" id="UP000007879"/>
    </source>
</evidence>
<dbReference type="InterPro" id="IPR030387">
    <property type="entry name" value="G_Bms1/Tsr1_dom"/>
</dbReference>
<feature type="compositionally biased region" description="Basic residues" evidence="11">
    <location>
        <begin position="47"/>
        <end position="65"/>
    </location>
</feature>
<evidence type="ECO:0000256" key="4">
    <source>
        <dbReference type="ARBA" id="ARBA00022741"/>
    </source>
</evidence>
<dbReference type="FunFam" id="3.40.50.300:FF:000105">
    <property type="entry name" value="BMS1 ribosome biogenesis factor"/>
    <property type="match status" value="1"/>
</dbReference>
<dbReference type="InterPro" id="IPR012948">
    <property type="entry name" value="AARP2CN"/>
</dbReference>
<dbReference type="PANTHER" id="PTHR12858">
    <property type="entry name" value="RIBOSOME BIOGENESIS PROTEIN"/>
    <property type="match status" value="1"/>
</dbReference>
<dbReference type="Pfam" id="PF04950">
    <property type="entry name" value="RIBIOP_C"/>
    <property type="match status" value="1"/>
</dbReference>
<reference evidence="13" key="2">
    <citation type="submission" date="2024-06" db="UniProtKB">
        <authorList>
            <consortium name="EnsemblMetazoa"/>
        </authorList>
    </citation>
    <scope>IDENTIFICATION</scope>
</reference>
<keyword evidence="4" id="KW-0547">Nucleotide-binding</keyword>
<dbReference type="SMART" id="SM00785">
    <property type="entry name" value="AARP2CN"/>
    <property type="match status" value="1"/>
</dbReference>